<feature type="domain" description="DUF4116" evidence="2">
    <location>
        <begin position="626"/>
        <end position="663"/>
    </location>
</feature>
<sequence length="949" mass="107484">MGSACSTQKALKNVEEPEHASSNSGEETCKEKAEIPLKQTSHEENVVGSSGLVEENSSVSNRTEPSSSVNHDGIAIYSSEGSSAEERKETNSTLPVQERSTVMKEHSVEKQFHSCTQSSCLLQTNNEKTNFQQVPAQKNCHHRPSSIEMASSQENVMTDPHSDTCQGSSTGQFVNHTLTSIILPENDLMNNSLYGLLRGAMQTKARTTVDFYERKYEMLSQLKQEDYEEVLELFKQAQEDLRGDREIVLQALEANINCINHCSQNILCDRQIMMIAVQNDGDHLSLVENTELAKDRELVFLACCSNASSVRYADESLRNDKAFMLKIIRTCSGNAYDYLGENLLYDREVALAAVEMDGDAFRVFSDVIRNDREIFMKAVKTAPQSINDAGDDIKNDRTMFINDREIATLCIKRNSWSFNNVGDDLKNDREFVKDAIRYGCSLSGMNQEFTSDKEIVMMAINFSGGESIRYASDELKNDEECVMAAIQNQSSALRYIGDQFKSNKELVSDLLQENGYLFEELSDELKADKELLFTAISGSYSNALMHASPELKADREVIMEAVRIQGHCLAYCATELKNDFEIVLEAVKNGGSLEYASSDLRDNAELCQAVLSSDTYQYFGPLMKKNRDLAIQAIDIYGCNYAYIDDSLKQDEELAWRAVTSDSSYGLNILDFDEKFQHDKKIMLELIKKNPYQFEQLWKPFKSDIEFITQAVNNDGNTLRYVPMAFKKDRSLIKQAVIMGLSYSYLPLAFKQDPEIVKLYAKRGSLHFYHSLNEELKSDPDVIKGALLSGVSLSSIPHKFRKDRSVCLQALQHQPSNYKYLPQEYASDREFILQAASFSSSPLIHYAVEWNNDKEIVMECVKRNGYALDYASDDLKQDREVIMEALKRDPSVLQKLDDTLKRDKEIVSIAAIASPYYIKYADSSLRRDKEFIMKLMQTSPPYISLLMKT</sequence>
<feature type="compositionally biased region" description="Basic and acidic residues" evidence="1">
    <location>
        <begin position="27"/>
        <end position="45"/>
    </location>
</feature>
<dbReference type="InterPro" id="IPR025197">
    <property type="entry name" value="DUF4116"/>
</dbReference>
<feature type="domain" description="DUF4116" evidence="2">
    <location>
        <begin position="503"/>
        <end position="552"/>
    </location>
</feature>
<reference evidence="3 4" key="1">
    <citation type="journal article" date="2018" name="BMC Genomics">
        <title>The genome of Naegleria lovaniensis, the basis for a comparative approach to unravel pathogenicity factors of the human pathogenic amoeba N. fowleri.</title>
        <authorList>
            <person name="Liechti N."/>
            <person name="Schurch N."/>
            <person name="Bruggmann R."/>
            <person name="Wittwer M."/>
        </authorList>
    </citation>
    <scope>NUCLEOTIDE SEQUENCE [LARGE SCALE GENOMIC DNA]</scope>
    <source>
        <strain evidence="3 4">ATCC 30569</strain>
    </source>
</reference>
<name>A0AA88GQJ2_NAELO</name>
<evidence type="ECO:0000256" key="1">
    <source>
        <dbReference type="SAM" id="MobiDB-lite"/>
    </source>
</evidence>
<dbReference type="Pfam" id="PF13475">
    <property type="entry name" value="DUF4116"/>
    <property type="match status" value="11"/>
</dbReference>
<feature type="domain" description="DUF4116" evidence="2">
    <location>
        <begin position="244"/>
        <end position="285"/>
    </location>
</feature>
<dbReference type="Proteomes" id="UP000816034">
    <property type="component" value="Unassembled WGS sequence"/>
</dbReference>
<gene>
    <name evidence="3" type="ORF">C9374_005283</name>
</gene>
<feature type="domain" description="DUF4116" evidence="2">
    <location>
        <begin position="704"/>
        <end position="748"/>
    </location>
</feature>
<feature type="compositionally biased region" description="Polar residues" evidence="1">
    <location>
        <begin position="1"/>
        <end position="10"/>
    </location>
</feature>
<feature type="domain" description="DUF4116" evidence="2">
    <location>
        <begin position="403"/>
        <end position="443"/>
    </location>
</feature>
<dbReference type="GeneID" id="68097738"/>
<protein>
    <recommendedName>
        <fullName evidence="2">DUF4116 domain-containing protein</fullName>
    </recommendedName>
</protein>
<comment type="caution">
    <text evidence="3">The sequence shown here is derived from an EMBL/GenBank/DDBJ whole genome shotgun (WGS) entry which is preliminary data.</text>
</comment>
<feature type="compositionally biased region" description="Polar residues" evidence="1">
    <location>
        <begin position="55"/>
        <end position="70"/>
    </location>
</feature>
<feature type="domain" description="DUF4116" evidence="2">
    <location>
        <begin position="554"/>
        <end position="601"/>
    </location>
</feature>
<feature type="domain" description="DUF4116" evidence="2">
    <location>
        <begin position="828"/>
        <end position="876"/>
    </location>
</feature>
<feature type="domain" description="DUF4116" evidence="2">
    <location>
        <begin position="295"/>
        <end position="343"/>
    </location>
</feature>
<evidence type="ECO:0000259" key="2">
    <source>
        <dbReference type="Pfam" id="PF13475"/>
    </source>
</evidence>
<feature type="domain" description="DUF4116" evidence="2">
    <location>
        <begin position="878"/>
        <end position="910"/>
    </location>
</feature>
<keyword evidence="4" id="KW-1185">Reference proteome</keyword>
<feature type="region of interest" description="Disordered" evidence="1">
    <location>
        <begin position="1"/>
        <end position="73"/>
    </location>
</feature>
<evidence type="ECO:0000313" key="3">
    <source>
        <dbReference type="EMBL" id="KAG2382703.1"/>
    </source>
</evidence>
<feature type="domain" description="DUF4116" evidence="2">
    <location>
        <begin position="346"/>
        <end position="394"/>
    </location>
</feature>
<dbReference type="EMBL" id="PYSW02000023">
    <property type="protein sequence ID" value="KAG2382703.1"/>
    <property type="molecule type" value="Genomic_DNA"/>
</dbReference>
<evidence type="ECO:0000313" key="4">
    <source>
        <dbReference type="Proteomes" id="UP000816034"/>
    </source>
</evidence>
<proteinExistence type="predicted"/>
<accession>A0AA88GQJ2</accession>
<organism evidence="3 4">
    <name type="scientific">Naegleria lovaniensis</name>
    <name type="common">Amoeba</name>
    <dbReference type="NCBI Taxonomy" id="51637"/>
    <lineage>
        <taxon>Eukaryota</taxon>
        <taxon>Discoba</taxon>
        <taxon>Heterolobosea</taxon>
        <taxon>Tetramitia</taxon>
        <taxon>Eutetramitia</taxon>
        <taxon>Vahlkampfiidae</taxon>
        <taxon>Naegleria</taxon>
    </lineage>
</organism>
<dbReference type="RefSeq" id="XP_044548382.1">
    <property type="nucleotide sequence ID" value="XM_044695016.1"/>
</dbReference>
<feature type="domain" description="DUF4116" evidence="2">
    <location>
        <begin position="452"/>
        <end position="501"/>
    </location>
</feature>
<dbReference type="AlphaFoldDB" id="A0AA88GQJ2"/>